<dbReference type="Proteomes" id="UP000094969">
    <property type="component" value="Plasmid unnamed1"/>
</dbReference>
<dbReference type="EMBL" id="CP017148">
    <property type="protein sequence ID" value="AOO85135.1"/>
    <property type="molecule type" value="Genomic_DNA"/>
</dbReference>
<sequence>MASNDTFSVNITGAQLRAARALLQMDQKSLAKLSNVSIATIKRLEPAAGPIRANKVTIEALRRALEAAGIEFIAENGGGVGVRLAKRSDHT</sequence>
<geneLocation type="plasmid" evidence="2 3">
    <name>unnamed1</name>
</geneLocation>
<keyword evidence="2" id="KW-0614">Plasmid</keyword>
<reference evidence="2 3" key="1">
    <citation type="journal article" date="2015" name="Antonie Van Leeuwenhoek">
        <title>Bosea vaviloviae sp. nov., a new species of slow-growing rhizobia isolated from nodules of the relict species Vavilovia formosa (Stev.) Fed.</title>
        <authorList>
            <person name="Safronova V.I."/>
            <person name="Kuznetsova I.G."/>
            <person name="Sazanova A.L."/>
            <person name="Kimeklis A.K."/>
            <person name="Belimov A.A."/>
            <person name="Andronov E.E."/>
            <person name="Pinaev A.G."/>
            <person name="Chizhevskaya E.P."/>
            <person name="Pukhaev A.R."/>
            <person name="Popov K.P."/>
            <person name="Willems A."/>
            <person name="Tikhonovich I.A."/>
        </authorList>
    </citation>
    <scope>NUCLEOTIDE SEQUENCE [LARGE SCALE GENOMIC DNA]</scope>
    <source>
        <strain evidence="2 3">Vaf18</strain>
        <plasmid evidence="2">unnamed1</plasmid>
    </source>
</reference>
<dbReference type="SUPFAM" id="SSF47413">
    <property type="entry name" value="lambda repressor-like DNA-binding domains"/>
    <property type="match status" value="1"/>
</dbReference>
<dbReference type="CDD" id="cd00093">
    <property type="entry name" value="HTH_XRE"/>
    <property type="match status" value="1"/>
</dbReference>
<name>A0A1D7UCP1_9HYPH</name>
<evidence type="ECO:0000313" key="3">
    <source>
        <dbReference type="Proteomes" id="UP000094969"/>
    </source>
</evidence>
<dbReference type="Gene3D" id="1.10.260.40">
    <property type="entry name" value="lambda repressor-like DNA-binding domains"/>
    <property type="match status" value="1"/>
</dbReference>
<evidence type="ECO:0000259" key="1">
    <source>
        <dbReference type="PROSITE" id="PS50943"/>
    </source>
</evidence>
<feature type="domain" description="HTH cro/C1-type" evidence="1">
    <location>
        <begin position="16"/>
        <end position="45"/>
    </location>
</feature>
<dbReference type="InterPro" id="IPR001387">
    <property type="entry name" value="Cro/C1-type_HTH"/>
</dbReference>
<keyword evidence="3" id="KW-1185">Reference proteome</keyword>
<accession>A0A1D7UCP1</accession>
<organism evidence="2 3">
    <name type="scientific">Bosea vaviloviae</name>
    <dbReference type="NCBI Taxonomy" id="1526658"/>
    <lineage>
        <taxon>Bacteria</taxon>
        <taxon>Pseudomonadati</taxon>
        <taxon>Pseudomonadota</taxon>
        <taxon>Alphaproteobacteria</taxon>
        <taxon>Hyphomicrobiales</taxon>
        <taxon>Boseaceae</taxon>
        <taxon>Bosea</taxon>
    </lineage>
</organism>
<dbReference type="GO" id="GO:0003677">
    <property type="term" value="F:DNA binding"/>
    <property type="evidence" value="ECO:0007669"/>
    <property type="project" value="InterPro"/>
</dbReference>
<dbReference type="InterPro" id="IPR010982">
    <property type="entry name" value="Lambda_DNA-bd_dom_sf"/>
</dbReference>
<evidence type="ECO:0000313" key="2">
    <source>
        <dbReference type="EMBL" id="AOO85135.1"/>
    </source>
</evidence>
<protein>
    <recommendedName>
        <fullName evidence="1">HTH cro/C1-type domain-containing protein</fullName>
    </recommendedName>
</protein>
<dbReference type="AlphaFoldDB" id="A0A1D7UCP1"/>
<dbReference type="OrthoDB" id="3782725at2"/>
<dbReference type="KEGG" id="bvv:BHK69_31075"/>
<gene>
    <name evidence="2" type="ORF">BHK69_31075</name>
</gene>
<dbReference type="PROSITE" id="PS50943">
    <property type="entry name" value="HTH_CROC1"/>
    <property type="match status" value="1"/>
</dbReference>
<proteinExistence type="predicted"/>